<dbReference type="Pfam" id="PF03160">
    <property type="entry name" value="Calx-beta"/>
    <property type="match status" value="3"/>
</dbReference>
<organism evidence="6 7">
    <name type="scientific">Eiseniibacteriota bacterium</name>
    <dbReference type="NCBI Taxonomy" id="2212470"/>
    <lineage>
        <taxon>Bacteria</taxon>
        <taxon>Candidatus Eiseniibacteriota</taxon>
    </lineage>
</organism>
<keyword evidence="2" id="KW-0677">Repeat</keyword>
<gene>
    <name evidence="6" type="ORF">E6K75_02660</name>
</gene>
<dbReference type="Proteomes" id="UP000320913">
    <property type="component" value="Unassembled WGS sequence"/>
</dbReference>
<reference evidence="6 7" key="1">
    <citation type="journal article" date="2019" name="Nat. Microbiol.">
        <title>Mediterranean grassland soil C-N compound turnover is dependent on rainfall and depth, and is mediated by genomically divergent microorganisms.</title>
        <authorList>
            <person name="Diamond S."/>
            <person name="Andeer P.F."/>
            <person name="Li Z."/>
            <person name="Crits-Christoph A."/>
            <person name="Burstein D."/>
            <person name="Anantharaman K."/>
            <person name="Lane K.R."/>
            <person name="Thomas B.C."/>
            <person name="Pan C."/>
            <person name="Northen T.R."/>
            <person name="Banfield J.F."/>
        </authorList>
    </citation>
    <scope>NUCLEOTIDE SEQUENCE [LARGE SCALE GENOMIC DNA]</scope>
    <source>
        <strain evidence="6">WS_5</strain>
    </source>
</reference>
<feature type="domain" description="Calx-beta" evidence="5">
    <location>
        <begin position="227"/>
        <end position="300"/>
    </location>
</feature>
<evidence type="ECO:0000313" key="7">
    <source>
        <dbReference type="Proteomes" id="UP000320913"/>
    </source>
</evidence>
<comment type="caution">
    <text evidence="6">The sequence shown here is derived from an EMBL/GenBank/DDBJ whole genome shotgun (WGS) entry which is preliminary data.</text>
</comment>
<feature type="non-terminal residue" evidence="6">
    <location>
        <position position="549"/>
    </location>
</feature>
<feature type="signal peptide" evidence="4">
    <location>
        <begin position="1"/>
        <end position="25"/>
    </location>
</feature>
<dbReference type="AlphaFoldDB" id="A0A538TAR9"/>
<feature type="chain" id="PRO_5021833724" description="Calx-beta domain-containing protein" evidence="4">
    <location>
        <begin position="26"/>
        <end position="549"/>
    </location>
</feature>
<dbReference type="EMBL" id="VBOV01000072">
    <property type="protein sequence ID" value="TMQ60732.1"/>
    <property type="molecule type" value="Genomic_DNA"/>
</dbReference>
<keyword evidence="1 4" id="KW-0732">Signal</keyword>
<dbReference type="InterPro" id="IPR038081">
    <property type="entry name" value="CalX-like_sf"/>
</dbReference>
<sequence>MKSRRLSLAKAAVLLSGTLAILCTAATNATALTIVRYLEGLGDGSDVPVAQLKAPAPTRTTLANYDPARDAFPGLWIQKGGAGVGESNPTKYQLWLTGGGGFTLNGLVSNTIWTAMQNFDVSSAGSVVAYLVECNPDGTGCVQIASTTVTRADWDVGDTGTWIQDTFNFGFVNYTLGPGKAVGFKVMVGAASGGDMWFAYDTTTYPAWGQLVILAPGISVNPTSGLTTTEGGGTATFTVVLDSAPSANVTIGLSSNDLTEGTVSPASVTFTPGNWSTAQTVTVTGVNDFVADGNVPYTIVTAPATSTDGSYNGMNAPDVGVTNTDDDTAGISVVPTSGLTTTEGGGTATFTVALTSQPTANVTIGLSSSDLTEGTVAPASLTFTPASWNTAQTVTVTGVNDFVADGNVAYTIVTAAATSTDPGYSGRNAPDVGVTNTDDDTAGITVIPTSGLTTTEGGGTATFMVALTSQPTANVTIGLSSSDLTEGTVAPASVTFTPASWNTAQTVTVTGVDDFVADGAVAYTIVTAAATSTDPGYNGMDPADVAVTN</sequence>
<proteinExistence type="predicted"/>
<evidence type="ECO:0000256" key="3">
    <source>
        <dbReference type="ARBA" id="ARBA00022837"/>
    </source>
</evidence>
<evidence type="ECO:0000259" key="5">
    <source>
        <dbReference type="Pfam" id="PF03160"/>
    </source>
</evidence>
<dbReference type="InterPro" id="IPR003644">
    <property type="entry name" value="Calx_beta"/>
</dbReference>
<feature type="domain" description="Calx-beta" evidence="5">
    <location>
        <begin position="438"/>
        <end position="531"/>
    </location>
</feature>
<evidence type="ECO:0000256" key="2">
    <source>
        <dbReference type="ARBA" id="ARBA00022737"/>
    </source>
</evidence>
<accession>A0A538TAR9</accession>
<dbReference type="SUPFAM" id="SSF141072">
    <property type="entry name" value="CalX-like"/>
    <property type="match status" value="1"/>
</dbReference>
<protein>
    <recommendedName>
        <fullName evidence="5">Calx-beta domain-containing protein</fullName>
    </recommendedName>
</protein>
<keyword evidence="3" id="KW-0106">Calcium</keyword>
<evidence type="ECO:0000313" key="6">
    <source>
        <dbReference type="EMBL" id="TMQ60732.1"/>
    </source>
</evidence>
<dbReference type="GO" id="GO:0007154">
    <property type="term" value="P:cell communication"/>
    <property type="evidence" value="ECO:0007669"/>
    <property type="project" value="InterPro"/>
</dbReference>
<evidence type="ECO:0000256" key="1">
    <source>
        <dbReference type="ARBA" id="ARBA00022729"/>
    </source>
</evidence>
<feature type="domain" description="Calx-beta" evidence="5">
    <location>
        <begin position="325"/>
        <end position="416"/>
    </location>
</feature>
<evidence type="ECO:0000256" key="4">
    <source>
        <dbReference type="SAM" id="SignalP"/>
    </source>
</evidence>
<dbReference type="GO" id="GO:0016020">
    <property type="term" value="C:membrane"/>
    <property type="evidence" value="ECO:0007669"/>
    <property type="project" value="InterPro"/>
</dbReference>
<name>A0A538TAR9_UNCEI</name>